<evidence type="ECO:0000313" key="4">
    <source>
        <dbReference type="Proteomes" id="UP000015105"/>
    </source>
</evidence>
<dbReference type="EnsemblPlants" id="AET4Gv20059400.2">
    <property type="protein sequence ID" value="AET4Gv20059400.2"/>
    <property type="gene ID" value="AET4Gv20059400"/>
</dbReference>
<dbReference type="Gramene" id="AET4Gv20059400.2">
    <property type="protein sequence ID" value="AET4Gv20059400.2"/>
    <property type="gene ID" value="AET4Gv20059400"/>
</dbReference>
<dbReference type="InterPro" id="IPR039316">
    <property type="entry name" value="CLE25/26"/>
</dbReference>
<reference evidence="4" key="1">
    <citation type="journal article" date="2014" name="Science">
        <title>Ancient hybridizations among the ancestral genomes of bread wheat.</title>
        <authorList>
            <consortium name="International Wheat Genome Sequencing Consortium,"/>
            <person name="Marcussen T."/>
            <person name="Sandve S.R."/>
            <person name="Heier L."/>
            <person name="Spannagl M."/>
            <person name="Pfeifer M."/>
            <person name="Jakobsen K.S."/>
            <person name="Wulff B.B."/>
            <person name="Steuernagel B."/>
            <person name="Mayer K.F."/>
            <person name="Olsen O.A."/>
        </authorList>
    </citation>
    <scope>NUCLEOTIDE SEQUENCE [LARGE SCALE GENOMIC DNA]</scope>
    <source>
        <strain evidence="4">cv. AL8/78</strain>
    </source>
</reference>
<keyword evidence="4" id="KW-1185">Reference proteome</keyword>
<feature type="chain" id="PRO_5019055692" evidence="2">
    <location>
        <begin position="32"/>
        <end position="118"/>
    </location>
</feature>
<evidence type="ECO:0000313" key="3">
    <source>
        <dbReference type="EnsemblPlants" id="AET4Gv20059400.2"/>
    </source>
</evidence>
<reference evidence="3" key="4">
    <citation type="submission" date="2019-03" db="UniProtKB">
        <authorList>
            <consortium name="EnsemblPlants"/>
        </authorList>
    </citation>
    <scope>IDENTIFICATION</scope>
</reference>
<keyword evidence="2" id="KW-0732">Signal</keyword>
<reference evidence="3" key="3">
    <citation type="journal article" date="2017" name="Nature">
        <title>Genome sequence of the progenitor of the wheat D genome Aegilops tauschii.</title>
        <authorList>
            <person name="Luo M.C."/>
            <person name="Gu Y.Q."/>
            <person name="Puiu D."/>
            <person name="Wang H."/>
            <person name="Twardziok S.O."/>
            <person name="Deal K.R."/>
            <person name="Huo N."/>
            <person name="Zhu T."/>
            <person name="Wang L."/>
            <person name="Wang Y."/>
            <person name="McGuire P.E."/>
            <person name="Liu S."/>
            <person name="Long H."/>
            <person name="Ramasamy R.K."/>
            <person name="Rodriguez J.C."/>
            <person name="Van S.L."/>
            <person name="Yuan L."/>
            <person name="Wang Z."/>
            <person name="Xia Z."/>
            <person name="Xiao L."/>
            <person name="Anderson O.D."/>
            <person name="Ouyang S."/>
            <person name="Liang Y."/>
            <person name="Zimin A.V."/>
            <person name="Pertea G."/>
            <person name="Qi P."/>
            <person name="Bennetzen J.L."/>
            <person name="Dai X."/>
            <person name="Dawson M.W."/>
            <person name="Muller H.G."/>
            <person name="Kugler K."/>
            <person name="Rivarola-Duarte L."/>
            <person name="Spannagl M."/>
            <person name="Mayer K.F.X."/>
            <person name="Lu F.H."/>
            <person name="Bevan M.W."/>
            <person name="Leroy P."/>
            <person name="Li P."/>
            <person name="You F.M."/>
            <person name="Sun Q."/>
            <person name="Liu Z."/>
            <person name="Lyons E."/>
            <person name="Wicker T."/>
            <person name="Salzberg S.L."/>
            <person name="Devos K.M."/>
            <person name="Dvorak J."/>
        </authorList>
    </citation>
    <scope>NUCLEOTIDE SEQUENCE [LARGE SCALE GENOMIC DNA]</scope>
    <source>
        <strain evidence="3">cv. AL8/78</strain>
    </source>
</reference>
<proteinExistence type="predicted"/>
<reference evidence="4" key="2">
    <citation type="journal article" date="2017" name="Nat. Plants">
        <title>The Aegilops tauschii genome reveals multiple impacts of transposons.</title>
        <authorList>
            <person name="Zhao G."/>
            <person name="Zou C."/>
            <person name="Li K."/>
            <person name="Wang K."/>
            <person name="Li T."/>
            <person name="Gao L."/>
            <person name="Zhang X."/>
            <person name="Wang H."/>
            <person name="Yang Z."/>
            <person name="Liu X."/>
            <person name="Jiang W."/>
            <person name="Mao L."/>
            <person name="Kong X."/>
            <person name="Jiao Y."/>
            <person name="Jia J."/>
        </authorList>
    </citation>
    <scope>NUCLEOTIDE SEQUENCE [LARGE SCALE GENOMIC DNA]</scope>
    <source>
        <strain evidence="4">cv. AL8/78</strain>
    </source>
</reference>
<dbReference type="PANTHER" id="PTHR34277">
    <property type="entry name" value="CLAVATA3/ESR (CLE)-RELATED PROTEIN 26"/>
    <property type="match status" value="1"/>
</dbReference>
<keyword evidence="1" id="KW-1133">Transmembrane helix</keyword>
<dbReference type="AlphaFoldDB" id="A0A453H482"/>
<reference evidence="3" key="5">
    <citation type="journal article" date="2021" name="G3 (Bethesda)">
        <title>Aegilops tauschii genome assembly Aet v5.0 features greater sequence contiguity and improved annotation.</title>
        <authorList>
            <person name="Wang L."/>
            <person name="Zhu T."/>
            <person name="Rodriguez J.C."/>
            <person name="Deal K.R."/>
            <person name="Dubcovsky J."/>
            <person name="McGuire P.E."/>
            <person name="Lux T."/>
            <person name="Spannagl M."/>
            <person name="Mayer K.F.X."/>
            <person name="Baldrich P."/>
            <person name="Meyers B.C."/>
            <person name="Huo N."/>
            <person name="Gu Y.Q."/>
            <person name="Zhou H."/>
            <person name="Devos K.M."/>
            <person name="Bennetzen J.L."/>
            <person name="Unver T."/>
            <person name="Budak H."/>
            <person name="Gulick P.J."/>
            <person name="Galiba G."/>
            <person name="Kalapos B."/>
            <person name="Nelson D.R."/>
            <person name="Li P."/>
            <person name="You F.M."/>
            <person name="Luo M.C."/>
            <person name="Dvorak J."/>
        </authorList>
    </citation>
    <scope>NUCLEOTIDE SEQUENCE [LARGE SCALE GENOMIC DNA]</scope>
    <source>
        <strain evidence="3">cv. AL8/78</strain>
    </source>
</reference>
<sequence length="118" mass="11694">MGGIAGGRCRISGLALLVCAVLLSATTMANGIRTGAADGTGAPGPAAAAAQAATLAAAPPVAAAAMAPPSERAALEDPYKNSKRKVPNGPDPIHNRYCLLISSLVVLGFLLTSIVLVF</sequence>
<feature type="signal peptide" evidence="2">
    <location>
        <begin position="1"/>
        <end position="31"/>
    </location>
</feature>
<keyword evidence="1" id="KW-0812">Transmembrane</keyword>
<evidence type="ECO:0000256" key="2">
    <source>
        <dbReference type="SAM" id="SignalP"/>
    </source>
</evidence>
<accession>A0A453H482</accession>
<protein>
    <submittedName>
        <fullName evidence="3">Uncharacterized protein</fullName>
    </submittedName>
</protein>
<feature type="transmembrane region" description="Helical" evidence="1">
    <location>
        <begin position="97"/>
        <end position="117"/>
    </location>
</feature>
<dbReference type="PANTHER" id="PTHR34277:SF21">
    <property type="entry name" value="CLE FAMILY OSCLE305 PROTEIN"/>
    <property type="match status" value="1"/>
</dbReference>
<evidence type="ECO:0000256" key="1">
    <source>
        <dbReference type="SAM" id="Phobius"/>
    </source>
</evidence>
<organism evidence="3 4">
    <name type="scientific">Aegilops tauschii subsp. strangulata</name>
    <name type="common">Goatgrass</name>
    <dbReference type="NCBI Taxonomy" id="200361"/>
    <lineage>
        <taxon>Eukaryota</taxon>
        <taxon>Viridiplantae</taxon>
        <taxon>Streptophyta</taxon>
        <taxon>Embryophyta</taxon>
        <taxon>Tracheophyta</taxon>
        <taxon>Spermatophyta</taxon>
        <taxon>Magnoliopsida</taxon>
        <taxon>Liliopsida</taxon>
        <taxon>Poales</taxon>
        <taxon>Poaceae</taxon>
        <taxon>BOP clade</taxon>
        <taxon>Pooideae</taxon>
        <taxon>Triticodae</taxon>
        <taxon>Triticeae</taxon>
        <taxon>Triticinae</taxon>
        <taxon>Aegilops</taxon>
    </lineage>
</organism>
<name>A0A453H482_AEGTS</name>
<keyword evidence="1" id="KW-0472">Membrane</keyword>
<dbReference type="Proteomes" id="UP000015105">
    <property type="component" value="Chromosome 4D"/>
</dbReference>